<dbReference type="Gene3D" id="3.10.560.10">
    <property type="entry name" value="Outer membrane lipoprotein wza domain like"/>
    <property type="match status" value="1"/>
</dbReference>
<dbReference type="NCBIfam" id="TIGR00426">
    <property type="entry name" value="competence protein ComEA helix-hairpin-helix repeat region"/>
    <property type="match status" value="1"/>
</dbReference>
<feature type="transmembrane region" description="Helical" evidence="2">
    <location>
        <begin position="104"/>
        <end position="123"/>
    </location>
</feature>
<dbReference type="GO" id="GO:0015628">
    <property type="term" value="P:protein secretion by the type II secretion system"/>
    <property type="evidence" value="ECO:0007669"/>
    <property type="project" value="TreeGrafter"/>
</dbReference>
<keyword evidence="2" id="KW-0472">Membrane</keyword>
<dbReference type="Pfam" id="PF12836">
    <property type="entry name" value="HHH_3"/>
    <property type="match status" value="1"/>
</dbReference>
<keyword evidence="4" id="KW-0238">DNA-binding</keyword>
<dbReference type="InterPro" id="IPR051675">
    <property type="entry name" value="Endo/Exo/Phosphatase_dom_1"/>
</dbReference>
<dbReference type="InterPro" id="IPR010994">
    <property type="entry name" value="RuvA_2-like"/>
</dbReference>
<proteinExistence type="predicted"/>
<dbReference type="Gene3D" id="1.10.150.320">
    <property type="entry name" value="Photosystem II 12 kDa extrinsic protein"/>
    <property type="match status" value="1"/>
</dbReference>
<name>A0A345Y0B8_9ACTN</name>
<dbReference type="GO" id="GO:0015627">
    <property type="term" value="C:type II protein secretion system complex"/>
    <property type="evidence" value="ECO:0007669"/>
    <property type="project" value="TreeGrafter"/>
</dbReference>
<dbReference type="PANTHER" id="PTHR21180:SF32">
    <property type="entry name" value="ENDONUCLEASE_EXONUCLEASE_PHOSPHATASE FAMILY DOMAIN-CONTAINING PROTEIN 1"/>
    <property type="match status" value="1"/>
</dbReference>
<feature type="compositionally biased region" description="Basic and acidic residues" evidence="1">
    <location>
        <begin position="1"/>
        <end position="15"/>
    </location>
</feature>
<evidence type="ECO:0000313" key="4">
    <source>
        <dbReference type="EMBL" id="AXK37334.1"/>
    </source>
</evidence>
<dbReference type="SUPFAM" id="SSF47781">
    <property type="entry name" value="RuvA domain 2-like"/>
    <property type="match status" value="1"/>
</dbReference>
<feature type="region of interest" description="Disordered" evidence="1">
    <location>
        <begin position="1"/>
        <end position="76"/>
    </location>
</feature>
<dbReference type="KEGG" id="sarm:DVA86_14570"/>
<feature type="compositionally biased region" description="Basic residues" evidence="1">
    <location>
        <begin position="40"/>
        <end position="49"/>
    </location>
</feature>
<dbReference type="AlphaFoldDB" id="A0A345Y0B8"/>
<feature type="domain" description="Soluble ligand binding" evidence="3">
    <location>
        <begin position="168"/>
        <end position="221"/>
    </location>
</feature>
<sequence length="316" mass="32057">MRRSRAEHAGEHGERAGGGGGASAAFPRTDRGPGGASSSAHHRPVQHRWRPLDADEGSRPATTGGEADEEQPPAPSRAARLRLAVGERLPTWVQLRCGVEPRTIVALGLVLLIAVGFAVHHFWSGRPQTVRAPEAATGTSGPPSLSGRPDNAPAGTGPEPSPGKRVTVDVSGKVREPGVHRLPPGSRVADALEAAGGAEPGTETGALNKARLLVDGEQIVVGGSGASAAGPAPTDARGSPAPGGPAGPGADAGARISLNSATAEQLEALPGVGPVLAQHIIDYRTENGGYTSVDELREVNGIGDARFADIEPRVSP</sequence>
<gene>
    <name evidence="4" type="ORF">DVA86_14570</name>
</gene>
<evidence type="ECO:0000313" key="5">
    <source>
        <dbReference type="Proteomes" id="UP000254425"/>
    </source>
</evidence>
<reference evidence="4 5" key="1">
    <citation type="submission" date="2018-07" db="EMBL/GenBank/DDBJ databases">
        <title>Draft genome of the type strain Streptomyces armeniacus ATCC 15676.</title>
        <authorList>
            <person name="Labana P."/>
            <person name="Gosse J.T."/>
            <person name="Boddy C.N."/>
        </authorList>
    </citation>
    <scope>NUCLEOTIDE SEQUENCE [LARGE SCALE GENOMIC DNA]</scope>
    <source>
        <strain evidence="4 5">ATCC 15676</strain>
    </source>
</reference>
<protein>
    <submittedName>
        <fullName evidence="4">ComEA family DNA-binding protein</fullName>
    </submittedName>
</protein>
<accession>A0A345Y0B8</accession>
<dbReference type="EMBL" id="CP031320">
    <property type="protein sequence ID" value="AXK37334.1"/>
    <property type="molecule type" value="Genomic_DNA"/>
</dbReference>
<feature type="compositionally biased region" description="Low complexity" evidence="1">
    <location>
        <begin position="226"/>
        <end position="240"/>
    </location>
</feature>
<feature type="region of interest" description="Disordered" evidence="1">
    <location>
        <begin position="224"/>
        <end position="252"/>
    </location>
</feature>
<keyword evidence="5" id="KW-1185">Reference proteome</keyword>
<dbReference type="GO" id="GO:0003677">
    <property type="term" value="F:DNA binding"/>
    <property type="evidence" value="ECO:0007669"/>
    <property type="project" value="UniProtKB-KW"/>
</dbReference>
<dbReference type="Pfam" id="PF10531">
    <property type="entry name" value="SLBB"/>
    <property type="match status" value="1"/>
</dbReference>
<dbReference type="PANTHER" id="PTHR21180">
    <property type="entry name" value="ENDONUCLEASE/EXONUCLEASE/PHOSPHATASE FAMILY DOMAIN-CONTAINING PROTEIN 1"/>
    <property type="match status" value="1"/>
</dbReference>
<dbReference type="InterPro" id="IPR004509">
    <property type="entry name" value="Competence_ComEA_HhH"/>
</dbReference>
<dbReference type="InterPro" id="IPR019554">
    <property type="entry name" value="Soluble_ligand-bd"/>
</dbReference>
<keyword evidence="2" id="KW-0812">Transmembrane</keyword>
<evidence type="ECO:0000259" key="3">
    <source>
        <dbReference type="Pfam" id="PF10531"/>
    </source>
</evidence>
<feature type="region of interest" description="Disordered" evidence="1">
    <location>
        <begin position="130"/>
        <end position="167"/>
    </location>
</feature>
<organism evidence="4 5">
    <name type="scientific">Streptomyces armeniacus</name>
    <dbReference type="NCBI Taxonomy" id="83291"/>
    <lineage>
        <taxon>Bacteria</taxon>
        <taxon>Bacillati</taxon>
        <taxon>Actinomycetota</taxon>
        <taxon>Actinomycetes</taxon>
        <taxon>Kitasatosporales</taxon>
        <taxon>Streptomycetaceae</taxon>
        <taxon>Streptomyces</taxon>
    </lineage>
</organism>
<keyword evidence="2" id="KW-1133">Transmembrane helix</keyword>
<dbReference type="Proteomes" id="UP000254425">
    <property type="component" value="Chromosome"/>
</dbReference>
<evidence type="ECO:0000256" key="2">
    <source>
        <dbReference type="SAM" id="Phobius"/>
    </source>
</evidence>
<evidence type="ECO:0000256" key="1">
    <source>
        <dbReference type="SAM" id="MobiDB-lite"/>
    </source>
</evidence>